<evidence type="ECO:0000256" key="1">
    <source>
        <dbReference type="ARBA" id="ARBA00022741"/>
    </source>
</evidence>
<dbReference type="SUPFAM" id="SSF52540">
    <property type="entry name" value="P-loop containing nucleoside triphosphate hydrolases"/>
    <property type="match status" value="1"/>
</dbReference>
<dbReference type="InterPro" id="IPR041664">
    <property type="entry name" value="AAA_16"/>
</dbReference>
<keyword evidence="1" id="KW-0547">Nucleotide-binding</keyword>
<evidence type="ECO:0000256" key="2">
    <source>
        <dbReference type="ARBA" id="ARBA00022840"/>
    </source>
</evidence>
<dbReference type="Gene3D" id="1.10.10.10">
    <property type="entry name" value="Winged helix-like DNA-binding domain superfamily/Winged helix DNA-binding domain"/>
    <property type="match status" value="1"/>
</dbReference>
<reference evidence="5" key="1">
    <citation type="journal article" date="2019" name="Int. J. Syst. Evol. Microbiol.">
        <title>The Global Catalogue of Microorganisms (GCM) 10K type strain sequencing project: providing services to taxonomists for standard genome sequencing and annotation.</title>
        <authorList>
            <consortium name="The Broad Institute Genomics Platform"/>
            <consortium name="The Broad Institute Genome Sequencing Center for Infectious Disease"/>
            <person name="Wu L."/>
            <person name="Ma J."/>
        </authorList>
    </citation>
    <scope>NUCLEOTIDE SEQUENCE [LARGE SCALE GENOMIC DNA]</scope>
    <source>
        <strain evidence="5">JCM 17986</strain>
    </source>
</reference>
<dbReference type="CDD" id="cd06170">
    <property type="entry name" value="LuxR_C_like"/>
    <property type="match status" value="1"/>
</dbReference>
<accession>A0ABP9I803</accession>
<dbReference type="Pfam" id="PF00196">
    <property type="entry name" value="GerE"/>
    <property type="match status" value="1"/>
</dbReference>
<dbReference type="Gene3D" id="1.25.40.10">
    <property type="entry name" value="Tetratricopeptide repeat domain"/>
    <property type="match status" value="1"/>
</dbReference>
<dbReference type="InterPro" id="IPR000792">
    <property type="entry name" value="Tscrpt_reg_LuxR_C"/>
</dbReference>
<dbReference type="PRINTS" id="PR00038">
    <property type="entry name" value="HTHLUXR"/>
</dbReference>
<dbReference type="PANTHER" id="PTHR16305:SF35">
    <property type="entry name" value="TRANSCRIPTIONAL ACTIVATOR DOMAIN"/>
    <property type="match status" value="1"/>
</dbReference>
<dbReference type="InterPro" id="IPR036388">
    <property type="entry name" value="WH-like_DNA-bd_sf"/>
</dbReference>
<dbReference type="EMBL" id="BAABHS010000039">
    <property type="protein sequence ID" value="GAA4990241.1"/>
    <property type="molecule type" value="Genomic_DNA"/>
</dbReference>
<dbReference type="SMART" id="SM00421">
    <property type="entry name" value="HTH_LUXR"/>
    <property type="match status" value="1"/>
</dbReference>
<gene>
    <name evidence="4" type="ORF">GCM10023205_71920</name>
</gene>
<dbReference type="InterPro" id="IPR016032">
    <property type="entry name" value="Sig_transdc_resp-reg_C-effctor"/>
</dbReference>
<evidence type="ECO:0000313" key="4">
    <source>
        <dbReference type="EMBL" id="GAA4990241.1"/>
    </source>
</evidence>
<feature type="domain" description="HTH luxR-type" evidence="3">
    <location>
        <begin position="904"/>
        <end position="968"/>
    </location>
</feature>
<evidence type="ECO:0000259" key="3">
    <source>
        <dbReference type="PROSITE" id="PS50043"/>
    </source>
</evidence>
<comment type="caution">
    <text evidence="4">The sequence shown here is derived from an EMBL/GenBank/DDBJ whole genome shotgun (WGS) entry which is preliminary data.</text>
</comment>
<sequence>MTAAAAAAYDPAAEPLLERVRELSVVHGLIRDLRGAGAEGAAFGPGGAHGGLLLFEGTAGIGKTSLVDATRRMAAACGCPVLYAKGGEREQGRAFHVVRQLFRPLLVAADDRERHELLGAWWDMVSPALGLAPVVPAVPAAPEPQGVRDALDWLMAGLGQRHGPMAVLVDDAHWADRESLAWLESYARTSDAAPVLIVVTRRPEEPTPNADLLDDLAGLPAARRLDLSPLSPDAVAALVRDRLGAGADDEFCRACHAVTDGIPYVVGQLVGEVADLDLRPTAANARKLAGLAAAIVGRGMIARLERAGIEAVRLARAVAVLGTDATLGRAAALAGLDTDAAVAPADKLRAVRVFGETDHLDFAHPTIATEVYRRIPPQARGALHARAARLLIADGHEEAQASTHLRATYPSGDPWLVARLRSAAGQDLRAGAPDAAYRNLLRALNEPPFGEERTAVLYELGLAAFLHDPRAAIEHLYSALAVAHPDQELRQPIVIRLAKALAHDDRMPEAVQLVDAEARATKLSRSRLRLQAEHFLWALFWVDDNDGHMRARRLRSLAGRLAGADTTERCLLGLRSYYGVVRGDPAVQVRAYAERAMVPPLSWVDEDWGFEIPILTALTFMYCDQPDRAEALFVDGIAALEARGWRGTHLAFAHALLGHIHYRQGRLAEAETAVRLGLEYAERLGPDAPARWYAIGTLIQVLIARGRLDEAEELAGRHRFGEPFPQAVVFPVPQTVRGELRLARRQYAAAAADFAEAGQRLDARGVGNPGWCPWRPNLALALAADDPSGARRAANRAVGQAYVFGAPATLGTTLRVAGQIVGGAEGLAKLGESVRWLSESPSRYEFALSLVEYGAALRRAKHIAEARIRLAEGLDVATRCGADALAARARAELVAAGGRPRRAYRTGVEALTARERQTAELVVRGLSNTAIAGELAVRLGTVQKHLTAIYAKLGTDRDGLAAYFRESGAPGPGAGEPPAYT</sequence>
<dbReference type="InterPro" id="IPR011990">
    <property type="entry name" value="TPR-like_helical_dom_sf"/>
</dbReference>
<dbReference type="RefSeq" id="WP_345680019.1">
    <property type="nucleotide sequence ID" value="NZ_BAABHS010000039.1"/>
</dbReference>
<dbReference type="PANTHER" id="PTHR16305">
    <property type="entry name" value="TESTICULAR SOLUBLE ADENYLYL CYCLASE"/>
    <property type="match status" value="1"/>
</dbReference>
<dbReference type="Pfam" id="PF13191">
    <property type="entry name" value="AAA_16"/>
    <property type="match status" value="1"/>
</dbReference>
<organism evidence="4 5">
    <name type="scientific">Yinghuangia aomiensis</name>
    <dbReference type="NCBI Taxonomy" id="676205"/>
    <lineage>
        <taxon>Bacteria</taxon>
        <taxon>Bacillati</taxon>
        <taxon>Actinomycetota</taxon>
        <taxon>Actinomycetes</taxon>
        <taxon>Kitasatosporales</taxon>
        <taxon>Streptomycetaceae</taxon>
        <taxon>Yinghuangia</taxon>
    </lineage>
</organism>
<dbReference type="PROSITE" id="PS00622">
    <property type="entry name" value="HTH_LUXR_1"/>
    <property type="match status" value="1"/>
</dbReference>
<name>A0ABP9I803_9ACTN</name>
<dbReference type="PROSITE" id="PS50043">
    <property type="entry name" value="HTH_LUXR_2"/>
    <property type="match status" value="1"/>
</dbReference>
<proteinExistence type="predicted"/>
<keyword evidence="2" id="KW-0067">ATP-binding</keyword>
<dbReference type="SUPFAM" id="SSF48452">
    <property type="entry name" value="TPR-like"/>
    <property type="match status" value="1"/>
</dbReference>
<dbReference type="InterPro" id="IPR027417">
    <property type="entry name" value="P-loop_NTPase"/>
</dbReference>
<dbReference type="SUPFAM" id="SSF46894">
    <property type="entry name" value="C-terminal effector domain of the bipartite response regulators"/>
    <property type="match status" value="1"/>
</dbReference>
<evidence type="ECO:0000313" key="5">
    <source>
        <dbReference type="Proteomes" id="UP001500466"/>
    </source>
</evidence>
<keyword evidence="5" id="KW-1185">Reference proteome</keyword>
<protein>
    <submittedName>
        <fullName evidence="4">AAA family ATPase</fullName>
    </submittedName>
</protein>
<dbReference type="Proteomes" id="UP001500466">
    <property type="component" value="Unassembled WGS sequence"/>
</dbReference>